<sequence>MDTYQYDADFRHTRYRSTEYISDLDPFGSRSAVYNGPVEQFSFQRNHRFYASVPRNYDRRKQEIRYHDRHLDNEVKARESYRRDDVKENSQMYQNNKNVIPENYYENKDKINYVAYQEYEADGYRQEKVLPGGQSVVVNLDNTGNSVSTVLGNGRFADRGGAEPAESSGGCCLSGLCPSGSSRISSTYPPMEETGVCRPSLLLFLLVLLIIVFICVSAVLLYLNYAVFKPRPQIIEGKSQFSVYPGGRKRPLRQERLHFPGEVLA</sequence>
<keyword evidence="1" id="KW-0472">Membrane</keyword>
<reference evidence="2" key="1">
    <citation type="journal article" date="2024" name="Gigascience">
        <title>Chromosome-level genome of the poultry shaft louse Menopon gallinae provides insight into the host-switching and adaptive evolution of parasitic lice.</title>
        <authorList>
            <person name="Xu Y."/>
            <person name="Ma L."/>
            <person name="Liu S."/>
            <person name="Liang Y."/>
            <person name="Liu Q."/>
            <person name="He Z."/>
            <person name="Tian L."/>
            <person name="Duan Y."/>
            <person name="Cai W."/>
            <person name="Li H."/>
            <person name="Song F."/>
        </authorList>
    </citation>
    <scope>NUCLEOTIDE SEQUENCE</scope>
    <source>
        <strain evidence="2">Cailab_2023a</strain>
    </source>
</reference>
<feature type="transmembrane region" description="Helical" evidence="1">
    <location>
        <begin position="201"/>
        <end position="223"/>
    </location>
</feature>
<comment type="caution">
    <text evidence="2">The sequence shown here is derived from an EMBL/GenBank/DDBJ whole genome shotgun (WGS) entry which is preliminary data.</text>
</comment>
<protein>
    <submittedName>
        <fullName evidence="2">Uncharacterized protein</fullName>
    </submittedName>
</protein>
<keyword evidence="1" id="KW-0812">Transmembrane</keyword>
<name>A0AAW2I4M2_9NEOP</name>
<dbReference type="EMBL" id="JARGDH010000002">
    <property type="protein sequence ID" value="KAL0277184.1"/>
    <property type="molecule type" value="Genomic_DNA"/>
</dbReference>
<dbReference type="AlphaFoldDB" id="A0AAW2I4M2"/>
<keyword evidence="1" id="KW-1133">Transmembrane helix</keyword>
<evidence type="ECO:0000313" key="2">
    <source>
        <dbReference type="EMBL" id="KAL0277184.1"/>
    </source>
</evidence>
<proteinExistence type="predicted"/>
<organism evidence="2">
    <name type="scientific">Menopon gallinae</name>
    <name type="common">poultry shaft louse</name>
    <dbReference type="NCBI Taxonomy" id="328185"/>
    <lineage>
        <taxon>Eukaryota</taxon>
        <taxon>Metazoa</taxon>
        <taxon>Ecdysozoa</taxon>
        <taxon>Arthropoda</taxon>
        <taxon>Hexapoda</taxon>
        <taxon>Insecta</taxon>
        <taxon>Pterygota</taxon>
        <taxon>Neoptera</taxon>
        <taxon>Paraneoptera</taxon>
        <taxon>Psocodea</taxon>
        <taxon>Troctomorpha</taxon>
        <taxon>Phthiraptera</taxon>
        <taxon>Amblycera</taxon>
        <taxon>Menoponidae</taxon>
        <taxon>Menopon</taxon>
    </lineage>
</organism>
<evidence type="ECO:0000256" key="1">
    <source>
        <dbReference type="SAM" id="Phobius"/>
    </source>
</evidence>
<gene>
    <name evidence="2" type="ORF">PYX00_004550</name>
</gene>
<accession>A0AAW2I4M2</accession>